<dbReference type="STRING" id="1797579.A2996_01685"/>
<reference evidence="2 3" key="1">
    <citation type="journal article" date="2016" name="Nat. Commun.">
        <title>Thousands of microbial genomes shed light on interconnected biogeochemical processes in an aquifer system.</title>
        <authorList>
            <person name="Anantharaman K."/>
            <person name="Brown C.T."/>
            <person name="Hug L.A."/>
            <person name="Sharon I."/>
            <person name="Castelle C.J."/>
            <person name="Probst A.J."/>
            <person name="Thomas B.C."/>
            <person name="Singh A."/>
            <person name="Wilkins M.J."/>
            <person name="Karaoz U."/>
            <person name="Brodie E.L."/>
            <person name="Williams K.H."/>
            <person name="Hubbard S.S."/>
            <person name="Banfield J.F."/>
        </authorList>
    </citation>
    <scope>NUCLEOTIDE SEQUENCE [LARGE SCALE GENOMIC DNA]</scope>
</reference>
<accession>A0A1F5EMH0</accession>
<proteinExistence type="predicted"/>
<evidence type="ECO:0000313" key="2">
    <source>
        <dbReference type="EMBL" id="OGD68592.1"/>
    </source>
</evidence>
<protein>
    <submittedName>
        <fullName evidence="2">Uncharacterized protein</fullName>
    </submittedName>
</protein>
<dbReference type="AlphaFoldDB" id="A0A1F5EMH0"/>
<organism evidence="2 3">
    <name type="scientific">Candidatus Campbellbacteria bacterium RIFCSPLOWO2_01_FULL_34_15</name>
    <dbReference type="NCBI Taxonomy" id="1797579"/>
    <lineage>
        <taxon>Bacteria</taxon>
        <taxon>Candidatus Campbelliibacteriota</taxon>
    </lineage>
</organism>
<evidence type="ECO:0000313" key="3">
    <source>
        <dbReference type="Proteomes" id="UP000176865"/>
    </source>
</evidence>
<gene>
    <name evidence="2" type="ORF">A2996_01685</name>
</gene>
<comment type="caution">
    <text evidence="2">The sequence shown here is derived from an EMBL/GenBank/DDBJ whole genome shotgun (WGS) entry which is preliminary data.</text>
</comment>
<name>A0A1F5EMH0_9BACT</name>
<feature type="region of interest" description="Disordered" evidence="1">
    <location>
        <begin position="1"/>
        <end position="31"/>
    </location>
</feature>
<sequence>MGAGENCGFTPMDEGSEDESPRKKPLGIPLTPDIKRFREEVIEPWKKAGRDAGEEGKYPC</sequence>
<evidence type="ECO:0000256" key="1">
    <source>
        <dbReference type="SAM" id="MobiDB-lite"/>
    </source>
</evidence>
<dbReference type="EMBL" id="MFAB01000021">
    <property type="protein sequence ID" value="OGD68592.1"/>
    <property type="molecule type" value="Genomic_DNA"/>
</dbReference>
<dbReference type="Proteomes" id="UP000176865">
    <property type="component" value="Unassembled WGS sequence"/>
</dbReference>